<dbReference type="OrthoDB" id="9811700at2"/>
<evidence type="ECO:0000259" key="8">
    <source>
        <dbReference type="PROSITE" id="PS51379"/>
    </source>
</evidence>
<evidence type="ECO:0000313" key="9">
    <source>
        <dbReference type="EMBL" id="EAT59951.1"/>
    </source>
</evidence>
<dbReference type="EMBL" id="AASE01000001">
    <property type="protein sequence ID" value="EAT59951.1"/>
    <property type="molecule type" value="Genomic_DNA"/>
</dbReference>
<proteinExistence type="predicted"/>
<dbReference type="InterPro" id="IPR051684">
    <property type="entry name" value="Electron_Trans/Redox"/>
</dbReference>
<dbReference type="SUPFAM" id="SSF54862">
    <property type="entry name" value="4Fe-4S ferredoxins"/>
    <property type="match status" value="1"/>
</dbReference>
<dbReference type="InterPro" id="IPR017896">
    <property type="entry name" value="4Fe4S_Fe-S-bd"/>
</dbReference>
<keyword evidence="5" id="KW-0408">Iron</keyword>
<dbReference type="Pfam" id="PF12801">
    <property type="entry name" value="Fer4_5"/>
    <property type="match status" value="2"/>
</dbReference>
<name>Q0YUT5_9CHLB</name>
<accession>Q0YUT5</accession>
<feature type="transmembrane region" description="Helical" evidence="7">
    <location>
        <begin position="107"/>
        <end position="125"/>
    </location>
</feature>
<evidence type="ECO:0000256" key="6">
    <source>
        <dbReference type="ARBA" id="ARBA00023014"/>
    </source>
</evidence>
<dbReference type="Gene3D" id="3.30.70.20">
    <property type="match status" value="1"/>
</dbReference>
<keyword evidence="1" id="KW-0813">Transport</keyword>
<organism evidence="9 10">
    <name type="scientific">Chlorobium ferrooxidans DSM 13031</name>
    <dbReference type="NCBI Taxonomy" id="377431"/>
    <lineage>
        <taxon>Bacteria</taxon>
        <taxon>Pseudomonadati</taxon>
        <taxon>Chlorobiota</taxon>
        <taxon>Chlorobiia</taxon>
        <taxon>Chlorobiales</taxon>
        <taxon>Chlorobiaceae</taxon>
        <taxon>Chlorobium/Pelodictyon group</taxon>
        <taxon>Chlorobium</taxon>
    </lineage>
</organism>
<evidence type="ECO:0000256" key="1">
    <source>
        <dbReference type="ARBA" id="ARBA00022448"/>
    </source>
</evidence>
<dbReference type="PROSITE" id="PS51379">
    <property type="entry name" value="4FE4S_FER_2"/>
    <property type="match status" value="1"/>
</dbReference>
<gene>
    <name evidence="9" type="ORF">CferDRAFT_1958</name>
</gene>
<dbReference type="GO" id="GO:0051539">
    <property type="term" value="F:4 iron, 4 sulfur cluster binding"/>
    <property type="evidence" value="ECO:0007669"/>
    <property type="project" value="UniProtKB-KW"/>
</dbReference>
<dbReference type="GO" id="GO:0046872">
    <property type="term" value="F:metal ion binding"/>
    <property type="evidence" value="ECO:0007669"/>
    <property type="project" value="UniProtKB-KW"/>
</dbReference>
<dbReference type="PROSITE" id="PS00198">
    <property type="entry name" value="4FE4S_FER_1"/>
    <property type="match status" value="1"/>
</dbReference>
<keyword evidence="7" id="KW-1133">Transmembrane helix</keyword>
<evidence type="ECO:0000256" key="2">
    <source>
        <dbReference type="ARBA" id="ARBA00022485"/>
    </source>
</evidence>
<dbReference type="Pfam" id="PF13746">
    <property type="entry name" value="Fer4_18"/>
    <property type="match status" value="1"/>
</dbReference>
<keyword evidence="10" id="KW-1185">Reference proteome</keyword>
<keyword evidence="2" id="KW-0004">4Fe-4S</keyword>
<feature type="domain" description="4Fe-4S ferredoxin-type" evidence="8">
    <location>
        <begin position="184"/>
        <end position="213"/>
    </location>
</feature>
<evidence type="ECO:0000256" key="7">
    <source>
        <dbReference type="SAM" id="Phobius"/>
    </source>
</evidence>
<protein>
    <submittedName>
        <fullName evidence="9">4Fe-4S ferredoxin, iron-sulfur binding</fullName>
    </submittedName>
</protein>
<evidence type="ECO:0000256" key="5">
    <source>
        <dbReference type="ARBA" id="ARBA00023004"/>
    </source>
</evidence>
<reference evidence="9 10" key="1">
    <citation type="submission" date="2006-07" db="EMBL/GenBank/DDBJ databases">
        <title>Annotation of the draft genome assembly of Chlorobium ferroxidans DSM 13031.</title>
        <authorList>
            <consortium name="US DOE Joint Genome Institute (JGI-ORNL)"/>
            <person name="Larimer F."/>
            <person name="Land M."/>
            <person name="Hauser L."/>
        </authorList>
    </citation>
    <scope>NUCLEOTIDE SEQUENCE [LARGE SCALE GENOMIC DNA]</scope>
    <source>
        <strain evidence="9 10">DSM 13031</strain>
    </source>
</reference>
<evidence type="ECO:0000256" key="3">
    <source>
        <dbReference type="ARBA" id="ARBA00022723"/>
    </source>
</evidence>
<comment type="caution">
    <text evidence="9">The sequence shown here is derived from an EMBL/GenBank/DDBJ whole genome shotgun (WGS) entry which is preliminary data.</text>
</comment>
<keyword evidence="7" id="KW-0472">Membrane</keyword>
<sequence>MWKTKRNVVAIMQAVFLTGLPFLEINGQSAFRFDIATLKLHVFGSVIWMREFYLILAATLFVLLFTGFVTIIFGRIWCGWLCPQTVLLDLSETISGAKTHRKTIQKLALVPLTALVSITLIWYFVPPAETFRTLFTEPTITAFFLVLWLLIYLELAFLGRGFCTSICPYAMLQNVLFDRETLVIEYDVSRDATCMKCDACVHVCPVGIDIKKGLSQACIACAECIDACLRMTEKKHIPPFPNYKGRIVRPKTFWLGGVTVVTAIALGMLLLSRPPVDFLLIRDNASLPPGLNRYSFTIHNNGGEKLTLDLTSPDTGVTLIGEQTLNVEPFSALHGTILVKSTGTLERLHLKISGNGIIINREAGFL</sequence>
<dbReference type="GO" id="GO:0005886">
    <property type="term" value="C:plasma membrane"/>
    <property type="evidence" value="ECO:0007669"/>
    <property type="project" value="TreeGrafter"/>
</dbReference>
<reference evidence="9 10" key="2">
    <citation type="submission" date="2006-07" db="EMBL/GenBank/DDBJ databases">
        <title>Sequencing of the draft genome and assembly of Chlorobium ferroxidans DSM 13031.</title>
        <authorList>
            <consortium name="US DOE Joint Genome Institute (JGI-PGF)"/>
            <person name="Copeland A."/>
            <person name="Lucas S."/>
            <person name="Lapidus A."/>
            <person name="Barry K."/>
            <person name="Glavina del Rio T."/>
            <person name="Dalin E."/>
            <person name="Tice H."/>
            <person name="Bruce D."/>
            <person name="Pitluck S."/>
            <person name="Richardson P."/>
        </authorList>
    </citation>
    <scope>NUCLEOTIDE SEQUENCE [LARGE SCALE GENOMIC DNA]</scope>
    <source>
        <strain evidence="9 10">DSM 13031</strain>
    </source>
</reference>
<dbReference type="PANTHER" id="PTHR30176">
    <property type="entry name" value="FERREDOXIN-TYPE PROTEIN NAPH"/>
    <property type="match status" value="1"/>
</dbReference>
<evidence type="ECO:0000313" key="10">
    <source>
        <dbReference type="Proteomes" id="UP000004162"/>
    </source>
</evidence>
<dbReference type="AlphaFoldDB" id="Q0YUT5"/>
<dbReference type="Proteomes" id="UP000004162">
    <property type="component" value="Unassembled WGS sequence"/>
</dbReference>
<keyword evidence="7" id="KW-0812">Transmembrane</keyword>
<keyword evidence="4" id="KW-0249">Electron transport</keyword>
<feature type="transmembrane region" description="Helical" evidence="7">
    <location>
        <begin position="140"/>
        <end position="158"/>
    </location>
</feature>
<dbReference type="InterPro" id="IPR017900">
    <property type="entry name" value="4Fe4S_Fe_S_CS"/>
</dbReference>
<feature type="transmembrane region" description="Helical" evidence="7">
    <location>
        <begin position="253"/>
        <end position="271"/>
    </location>
</feature>
<dbReference type="PANTHER" id="PTHR30176:SF3">
    <property type="entry name" value="FERREDOXIN-TYPE PROTEIN NAPH"/>
    <property type="match status" value="1"/>
</dbReference>
<keyword evidence="3" id="KW-0479">Metal-binding</keyword>
<feature type="transmembrane region" description="Helical" evidence="7">
    <location>
        <begin position="52"/>
        <end position="73"/>
    </location>
</feature>
<evidence type="ECO:0000256" key="4">
    <source>
        <dbReference type="ARBA" id="ARBA00022982"/>
    </source>
</evidence>
<keyword evidence="6" id="KW-0411">Iron-sulfur</keyword>